<gene>
    <name evidence="2" type="ORF">SBA_ch1_19190</name>
</gene>
<dbReference type="InterPro" id="IPR029068">
    <property type="entry name" value="Glyas_Bleomycin-R_OHBP_Dase"/>
</dbReference>
<dbReference type="SUPFAM" id="SSF54593">
    <property type="entry name" value="Glyoxalase/Bleomycin resistance protein/Dihydroxybiphenyl dioxygenase"/>
    <property type="match status" value="1"/>
</dbReference>
<keyword evidence="3" id="KW-1185">Reference proteome</keyword>
<reference evidence="2" key="1">
    <citation type="submission" date="2018-07" db="EMBL/GenBank/DDBJ databases">
        <title>Complete genome sequence of Sphingomonas bisphenolicum strain AO1, a bisphenol A degradative bacterium isolated from Japanese farm field.</title>
        <authorList>
            <person name="Murakami M."/>
            <person name="Koh M."/>
            <person name="Koba S."/>
            <person name="Matsumura Y."/>
        </authorList>
    </citation>
    <scope>NUCLEOTIDE SEQUENCE</scope>
    <source>
        <strain evidence="2">AO1</strain>
    </source>
</reference>
<evidence type="ECO:0000313" key="2">
    <source>
        <dbReference type="EMBL" id="BBF69719.1"/>
    </source>
</evidence>
<dbReference type="Proteomes" id="UP001059971">
    <property type="component" value="Chromosome 1"/>
</dbReference>
<proteinExistence type="predicted"/>
<dbReference type="InterPro" id="IPR037523">
    <property type="entry name" value="VOC_core"/>
</dbReference>
<dbReference type="Pfam" id="PF00903">
    <property type="entry name" value="Glyoxalase"/>
    <property type="match status" value="1"/>
</dbReference>
<feature type="domain" description="VOC" evidence="1">
    <location>
        <begin position="14"/>
        <end position="137"/>
    </location>
</feature>
<evidence type="ECO:0000313" key="3">
    <source>
        <dbReference type="Proteomes" id="UP001059971"/>
    </source>
</evidence>
<accession>A0ABM7FX68</accession>
<dbReference type="Gene3D" id="3.10.180.10">
    <property type="entry name" value="2,3-Dihydroxybiphenyl 1,2-Dioxygenase, domain 1"/>
    <property type="match status" value="1"/>
</dbReference>
<dbReference type="PROSITE" id="PS51819">
    <property type="entry name" value="VOC"/>
    <property type="match status" value="1"/>
</dbReference>
<dbReference type="RefSeq" id="WP_261934253.1">
    <property type="nucleotide sequence ID" value="NZ_AP018817.1"/>
</dbReference>
<protein>
    <recommendedName>
        <fullName evidence="1">VOC domain-containing protein</fullName>
    </recommendedName>
</protein>
<dbReference type="InterPro" id="IPR004360">
    <property type="entry name" value="Glyas_Fos-R_dOase_dom"/>
</dbReference>
<sequence length="140" mass="15019">MTDPRPAGSNDGMTFAFSKTFVRDLDAMAKFYEDVLGLIPFNRHQDAMFGRAIDEITYQASYAGGPALTLIAYVEGEAPAAGEAVQGFVTQDLDAVCARATAAGGAVPDPIREVPEFGLRVAFVIDPEGHINEVIQMLNH</sequence>
<evidence type="ECO:0000259" key="1">
    <source>
        <dbReference type="PROSITE" id="PS51819"/>
    </source>
</evidence>
<dbReference type="EMBL" id="AP018817">
    <property type="protein sequence ID" value="BBF69719.1"/>
    <property type="molecule type" value="Genomic_DNA"/>
</dbReference>
<organism evidence="2 3">
    <name type="scientific">Sphingomonas bisphenolicum</name>
    <dbReference type="NCBI Taxonomy" id="296544"/>
    <lineage>
        <taxon>Bacteria</taxon>
        <taxon>Pseudomonadati</taxon>
        <taxon>Pseudomonadota</taxon>
        <taxon>Alphaproteobacteria</taxon>
        <taxon>Sphingomonadales</taxon>
        <taxon>Sphingomonadaceae</taxon>
        <taxon>Sphingomonas</taxon>
    </lineage>
</organism>
<name>A0ABM7FX68_9SPHN</name>